<dbReference type="CDD" id="cd16922">
    <property type="entry name" value="HATPase_EvgS-ArcB-TorS-like"/>
    <property type="match status" value="1"/>
</dbReference>
<keyword evidence="11" id="KW-1185">Reference proteome</keyword>
<dbReference type="CDD" id="cd00082">
    <property type="entry name" value="HisKA"/>
    <property type="match status" value="1"/>
</dbReference>
<evidence type="ECO:0000256" key="3">
    <source>
        <dbReference type="ARBA" id="ARBA00022553"/>
    </source>
</evidence>
<keyword evidence="8" id="KW-0472">Membrane</keyword>
<name>A0ABU5EFC7_9PROT</name>
<protein>
    <recommendedName>
        <fullName evidence="2">histidine kinase</fullName>
        <ecNumber evidence="2">2.7.13.3</ecNumber>
    </recommendedName>
</protein>
<dbReference type="PROSITE" id="PS50109">
    <property type="entry name" value="HIS_KIN"/>
    <property type="match status" value="1"/>
</dbReference>
<proteinExistence type="predicted"/>
<dbReference type="Pfam" id="PF05228">
    <property type="entry name" value="CHASE4"/>
    <property type="match status" value="1"/>
</dbReference>
<dbReference type="PRINTS" id="PR00344">
    <property type="entry name" value="BCTRLSENSOR"/>
</dbReference>
<evidence type="ECO:0000256" key="6">
    <source>
        <dbReference type="ARBA" id="ARBA00023012"/>
    </source>
</evidence>
<dbReference type="InterPro" id="IPR003594">
    <property type="entry name" value="HATPase_dom"/>
</dbReference>
<dbReference type="RefSeq" id="WP_320509994.1">
    <property type="nucleotide sequence ID" value="NZ_JAXCLW010000006.1"/>
</dbReference>
<evidence type="ECO:0000256" key="8">
    <source>
        <dbReference type="SAM" id="Phobius"/>
    </source>
</evidence>
<keyword evidence="5" id="KW-0418">Kinase</keyword>
<dbReference type="InterPro" id="IPR007892">
    <property type="entry name" value="CHASE4"/>
</dbReference>
<feature type="transmembrane region" description="Helical" evidence="8">
    <location>
        <begin position="83"/>
        <end position="103"/>
    </location>
</feature>
<reference evidence="10 11" key="1">
    <citation type="journal article" date="2016" name="Antonie Van Leeuwenhoek">
        <title>Dongia soli sp. nov., isolated from soil from Dokdo, Korea.</title>
        <authorList>
            <person name="Kim D.U."/>
            <person name="Lee H."/>
            <person name="Kim H."/>
            <person name="Kim S.G."/>
            <person name="Ka J.O."/>
        </authorList>
    </citation>
    <scope>NUCLEOTIDE SEQUENCE [LARGE SCALE GENOMIC DNA]</scope>
    <source>
        <strain evidence="10 11">D78</strain>
    </source>
</reference>
<keyword evidence="6" id="KW-0902">Two-component regulatory system</keyword>
<keyword evidence="10" id="KW-0547">Nucleotide-binding</keyword>
<gene>
    <name evidence="10" type="ORF">SMD27_18905</name>
</gene>
<dbReference type="SMART" id="SM00388">
    <property type="entry name" value="HisKA"/>
    <property type="match status" value="1"/>
</dbReference>
<keyword evidence="3" id="KW-0597">Phosphoprotein</keyword>
<comment type="caution">
    <text evidence="10">The sequence shown here is derived from an EMBL/GenBank/DDBJ whole genome shotgun (WGS) entry which is preliminary data.</text>
</comment>
<evidence type="ECO:0000256" key="7">
    <source>
        <dbReference type="SAM" id="MobiDB-lite"/>
    </source>
</evidence>
<evidence type="ECO:0000259" key="9">
    <source>
        <dbReference type="PROSITE" id="PS50109"/>
    </source>
</evidence>
<evidence type="ECO:0000313" key="11">
    <source>
        <dbReference type="Proteomes" id="UP001279642"/>
    </source>
</evidence>
<evidence type="ECO:0000256" key="4">
    <source>
        <dbReference type="ARBA" id="ARBA00022679"/>
    </source>
</evidence>
<feature type="compositionally biased region" description="Basic and acidic residues" evidence="7">
    <location>
        <begin position="1"/>
        <end position="11"/>
    </location>
</feature>
<dbReference type="SUPFAM" id="SSF55874">
    <property type="entry name" value="ATPase domain of HSP90 chaperone/DNA topoisomerase II/histidine kinase"/>
    <property type="match status" value="1"/>
</dbReference>
<evidence type="ECO:0000256" key="2">
    <source>
        <dbReference type="ARBA" id="ARBA00012438"/>
    </source>
</evidence>
<dbReference type="Gene3D" id="3.30.450.20">
    <property type="entry name" value="PAS domain"/>
    <property type="match status" value="1"/>
</dbReference>
<keyword evidence="8" id="KW-0812">Transmembrane</keyword>
<dbReference type="EMBL" id="JAXCLW010000006">
    <property type="protein sequence ID" value="MDY0884921.1"/>
    <property type="molecule type" value="Genomic_DNA"/>
</dbReference>
<dbReference type="InterPro" id="IPR004358">
    <property type="entry name" value="Sig_transdc_His_kin-like_C"/>
</dbReference>
<dbReference type="SUPFAM" id="SSF55785">
    <property type="entry name" value="PYP-like sensor domain (PAS domain)"/>
    <property type="match status" value="1"/>
</dbReference>
<keyword evidence="8" id="KW-1133">Transmembrane helix</keyword>
<comment type="catalytic activity">
    <reaction evidence="1">
        <text>ATP + protein L-histidine = ADP + protein N-phospho-L-histidine.</text>
        <dbReference type="EC" id="2.7.13.3"/>
    </reaction>
</comment>
<dbReference type="PANTHER" id="PTHR43711:SF1">
    <property type="entry name" value="HISTIDINE KINASE 1"/>
    <property type="match status" value="1"/>
</dbReference>
<evidence type="ECO:0000256" key="1">
    <source>
        <dbReference type="ARBA" id="ARBA00000085"/>
    </source>
</evidence>
<dbReference type="SMART" id="SM00387">
    <property type="entry name" value="HATPase_c"/>
    <property type="match status" value="1"/>
</dbReference>
<dbReference type="InterPro" id="IPR036097">
    <property type="entry name" value="HisK_dim/P_sf"/>
</dbReference>
<organism evidence="10 11">
    <name type="scientific">Dongia soli</name>
    <dbReference type="NCBI Taxonomy" id="600628"/>
    <lineage>
        <taxon>Bacteria</taxon>
        <taxon>Pseudomonadati</taxon>
        <taxon>Pseudomonadota</taxon>
        <taxon>Alphaproteobacteria</taxon>
        <taxon>Rhodospirillales</taxon>
        <taxon>Dongiaceae</taxon>
        <taxon>Dongia</taxon>
    </lineage>
</organism>
<dbReference type="GO" id="GO:0005524">
    <property type="term" value="F:ATP binding"/>
    <property type="evidence" value="ECO:0007669"/>
    <property type="project" value="UniProtKB-KW"/>
</dbReference>
<dbReference type="Gene3D" id="3.30.565.10">
    <property type="entry name" value="Histidine kinase-like ATPase, C-terminal domain"/>
    <property type="match status" value="1"/>
</dbReference>
<dbReference type="SUPFAM" id="SSF47384">
    <property type="entry name" value="Homodimeric domain of signal transducing histidine kinase"/>
    <property type="match status" value="1"/>
</dbReference>
<keyword evidence="4" id="KW-0808">Transferase</keyword>
<dbReference type="Gene3D" id="1.10.287.130">
    <property type="match status" value="1"/>
</dbReference>
<dbReference type="EC" id="2.7.13.3" evidence="2"/>
<dbReference type="Pfam" id="PF02518">
    <property type="entry name" value="HATPase_c"/>
    <property type="match status" value="1"/>
</dbReference>
<dbReference type="InterPro" id="IPR005467">
    <property type="entry name" value="His_kinase_dom"/>
</dbReference>
<keyword evidence="10" id="KW-0067">ATP-binding</keyword>
<feature type="region of interest" description="Disordered" evidence="7">
    <location>
        <begin position="734"/>
        <end position="756"/>
    </location>
</feature>
<dbReference type="Pfam" id="PF00512">
    <property type="entry name" value="HisKA"/>
    <property type="match status" value="1"/>
</dbReference>
<evidence type="ECO:0000256" key="5">
    <source>
        <dbReference type="ARBA" id="ARBA00022777"/>
    </source>
</evidence>
<dbReference type="PANTHER" id="PTHR43711">
    <property type="entry name" value="TWO-COMPONENT HISTIDINE KINASE"/>
    <property type="match status" value="1"/>
</dbReference>
<dbReference type="Pfam" id="PF12860">
    <property type="entry name" value="PAS_7"/>
    <property type="match status" value="1"/>
</dbReference>
<sequence length="756" mass="82353">MRLKTGEEVQHMPEPASQPDAKEPSNKGQSEAGSPPRTDETEGTGGASPIREALDGDGTGVEADAPRPEAPVRWVPARRRWRSIALVALLCLAGLGAIVTLLIRGAEEQNLEARNLSQVQFAALLSAAGEQLGTTTLDYAWWDEAYEKLAVHYTPAWAEANLAHATVMGPDKPVQGALVVGPDGALRFGFWRGETAPPDILQQATGGLGRLIERARQQAPSAPEASYGIVQIGDMPVLASVAPILPFTEPGDQREDERSDIIFLRSLDAHNLDAIGSAIGASGAELNSKDSAKTAKVPLISFDGRHIGSIAWEPPAPGRATLTRLTPQISIVVIVMALLAGLAMWQISNAQHRAQVYLATIDAKNRRIANNLKLWHSTMEGIDDGIIVFDEEGRLLLWNAAYGRIWNMPAGMLQHGRRMTEMMDWTLAQGGFRLTSQEPNVTQIHPRETMSGGRWLWQGHGKTIEVRRLEVPDIGGFISISRDMTQSKHYERELVKAWEQAVLANRAKSEFLANVSHELRTPLNAIIGFSEVLEAELFGPLANERYRSYVSDIKSSGLHLLSLINDILDLSKIEAGKFELRVEPMDCRDLLESVARLIRPRAESGELSFTVNLPSEMLLLHADRRALKQILINLLSNAVKFTPAGGTVEMSCHAVPNGVAFVIRDTGIGISAKDVDTALSPFGQIDSNLARRYEGTGLGLPIVKGICELHGGKLQIESEVNRGTVVTATILDQRNRPNLPQQPGGPMGRSISLPRF</sequence>
<dbReference type="InterPro" id="IPR050736">
    <property type="entry name" value="Sensor_HK_Regulatory"/>
</dbReference>
<dbReference type="InterPro" id="IPR035965">
    <property type="entry name" value="PAS-like_dom_sf"/>
</dbReference>
<dbReference type="InterPro" id="IPR036890">
    <property type="entry name" value="HATPase_C_sf"/>
</dbReference>
<dbReference type="InterPro" id="IPR003661">
    <property type="entry name" value="HisK_dim/P_dom"/>
</dbReference>
<accession>A0ABU5EFC7</accession>
<feature type="region of interest" description="Disordered" evidence="7">
    <location>
        <begin position="1"/>
        <end position="68"/>
    </location>
</feature>
<feature type="domain" description="Histidine kinase" evidence="9">
    <location>
        <begin position="514"/>
        <end position="734"/>
    </location>
</feature>
<evidence type="ECO:0000313" key="10">
    <source>
        <dbReference type="EMBL" id="MDY0884921.1"/>
    </source>
</evidence>
<dbReference type="Proteomes" id="UP001279642">
    <property type="component" value="Unassembled WGS sequence"/>
</dbReference>